<organism evidence="1 2">
    <name type="scientific">Caulobacter vibrioides</name>
    <name type="common">Caulobacter crescentus</name>
    <dbReference type="NCBI Taxonomy" id="155892"/>
    <lineage>
        <taxon>Bacteria</taxon>
        <taxon>Pseudomonadati</taxon>
        <taxon>Pseudomonadota</taxon>
        <taxon>Alphaproteobacteria</taxon>
        <taxon>Caulobacterales</taxon>
        <taxon>Caulobacteraceae</taxon>
        <taxon>Caulobacter</taxon>
    </lineage>
</organism>
<name>A0A290N0D3_CAUVI</name>
<accession>A0A290N0D3</accession>
<evidence type="ECO:0000313" key="2">
    <source>
        <dbReference type="Proteomes" id="UP000217311"/>
    </source>
</evidence>
<dbReference type="Proteomes" id="UP000217311">
    <property type="component" value="Chromosome"/>
</dbReference>
<dbReference type="AlphaFoldDB" id="A0A290N0D3"/>
<protein>
    <submittedName>
        <fullName evidence="1">Uncharacterized protein</fullName>
    </submittedName>
</protein>
<reference evidence="2" key="1">
    <citation type="submission" date="2017-09" db="EMBL/GenBank/DDBJ databases">
        <title>Genome evolution observed in wild isolates of Caulobacter crescentus.</title>
        <authorList>
            <person name="Ely B."/>
            <person name="Wilson K."/>
            <person name="Scott D."/>
        </authorList>
    </citation>
    <scope>NUCLEOTIDE SEQUENCE [LARGE SCALE GENOMIC DNA]</scope>
    <source>
        <strain evidence="2">CB13b1a</strain>
    </source>
</reference>
<gene>
    <name evidence="1" type="ORF">CA606_18380</name>
</gene>
<dbReference type="EMBL" id="CP023315">
    <property type="protein sequence ID" value="ATC34141.1"/>
    <property type="molecule type" value="Genomic_DNA"/>
</dbReference>
<proteinExistence type="predicted"/>
<evidence type="ECO:0000313" key="1">
    <source>
        <dbReference type="EMBL" id="ATC34141.1"/>
    </source>
</evidence>
<sequence>MIAAHLTEIGLLAAIYLRVRMIPRRNLPVIVNIDPVRAGEAAAKEHQILRLAREMKGPRRA</sequence>